<proteinExistence type="predicted"/>
<reference evidence="2" key="1">
    <citation type="journal article" date="2014" name="Int. J. Syst. Evol. Microbiol.">
        <title>Complete genome sequence of Corynebacterium casei LMG S-19264T (=DSM 44701T), isolated from a smear-ripened cheese.</title>
        <authorList>
            <consortium name="US DOE Joint Genome Institute (JGI-PGF)"/>
            <person name="Walter F."/>
            <person name="Albersmeier A."/>
            <person name="Kalinowski J."/>
            <person name="Ruckert C."/>
        </authorList>
    </citation>
    <scope>NUCLEOTIDE SEQUENCE</scope>
    <source>
        <strain evidence="2">CGMCC 1.3617</strain>
    </source>
</reference>
<dbReference type="Proteomes" id="UP000661507">
    <property type="component" value="Unassembled WGS sequence"/>
</dbReference>
<protein>
    <recommendedName>
        <fullName evidence="4">DUF3489 domain-containing protein</fullName>
    </recommendedName>
</protein>
<name>A0A917NZW1_9PROT</name>
<accession>A0A917NZW1</accession>
<dbReference type="RefSeq" id="WP_188974031.1">
    <property type="nucleotide sequence ID" value="NZ_BMKW01000048.1"/>
</dbReference>
<gene>
    <name evidence="2" type="ORF">GCM10011320_60970</name>
</gene>
<sequence>MTKLSDTQRVILSKAAQHQALLAESPAKLPAAARNAVLRSLLAKTMLEEIAAPRELVGLGWRQDGDGAWIALRITDAGLRAIGLDPVNTLPDDGEPVLPRPAAATETADLLTEPQGDSQAALQPAPPADSVEAAEGPQRPPASQHGPIGRAAALHMAAATVLAAWDAPERDGLDGALAALREVLAATPRAARASRPLRDLAAPRQPRTGTKQEAVLALLRREEGAAVAQVIEATDWQPHTVRGFLAGLKRRGITVEVLERVRQVGPNKQGAKGSYSIYRIATAAPAEAV</sequence>
<reference evidence="2" key="2">
    <citation type="submission" date="2020-09" db="EMBL/GenBank/DDBJ databases">
        <authorList>
            <person name="Sun Q."/>
            <person name="Zhou Y."/>
        </authorList>
    </citation>
    <scope>NUCLEOTIDE SEQUENCE</scope>
    <source>
        <strain evidence="2">CGMCC 1.3617</strain>
    </source>
</reference>
<evidence type="ECO:0008006" key="4">
    <source>
        <dbReference type="Google" id="ProtNLM"/>
    </source>
</evidence>
<evidence type="ECO:0000313" key="3">
    <source>
        <dbReference type="Proteomes" id="UP000661507"/>
    </source>
</evidence>
<organism evidence="2 3">
    <name type="scientific">Neoroseomonas lacus</name>
    <dbReference type="NCBI Taxonomy" id="287609"/>
    <lineage>
        <taxon>Bacteria</taxon>
        <taxon>Pseudomonadati</taxon>
        <taxon>Pseudomonadota</taxon>
        <taxon>Alphaproteobacteria</taxon>
        <taxon>Acetobacterales</taxon>
        <taxon>Acetobacteraceae</taxon>
        <taxon>Neoroseomonas</taxon>
    </lineage>
</organism>
<dbReference type="InterPro" id="IPR021880">
    <property type="entry name" value="DUF3489"/>
</dbReference>
<evidence type="ECO:0000256" key="1">
    <source>
        <dbReference type="SAM" id="MobiDB-lite"/>
    </source>
</evidence>
<evidence type="ECO:0000313" key="2">
    <source>
        <dbReference type="EMBL" id="GGJ45361.1"/>
    </source>
</evidence>
<keyword evidence="3" id="KW-1185">Reference proteome</keyword>
<feature type="region of interest" description="Disordered" evidence="1">
    <location>
        <begin position="112"/>
        <end position="147"/>
    </location>
</feature>
<dbReference type="AlphaFoldDB" id="A0A917NZW1"/>
<dbReference type="Pfam" id="PF11994">
    <property type="entry name" value="DUF3489"/>
    <property type="match status" value="1"/>
</dbReference>
<dbReference type="EMBL" id="BMKW01000048">
    <property type="protein sequence ID" value="GGJ45361.1"/>
    <property type="molecule type" value="Genomic_DNA"/>
</dbReference>
<comment type="caution">
    <text evidence="2">The sequence shown here is derived from an EMBL/GenBank/DDBJ whole genome shotgun (WGS) entry which is preliminary data.</text>
</comment>